<dbReference type="EMBL" id="JAEKLZ010000157">
    <property type="protein sequence ID" value="MBW8724990.1"/>
    <property type="molecule type" value="Genomic_DNA"/>
</dbReference>
<dbReference type="SUPFAM" id="SSF52096">
    <property type="entry name" value="ClpP/crotonase"/>
    <property type="match status" value="1"/>
</dbReference>
<protein>
    <submittedName>
        <fullName evidence="1">Biotin-independent malonate decarboxylase subunit gamma</fullName>
    </submittedName>
</protein>
<dbReference type="AlphaFoldDB" id="A0A952FKS3"/>
<organism evidence="1 2">
    <name type="scientific">Inquilinus limosus</name>
    <dbReference type="NCBI Taxonomy" id="171674"/>
    <lineage>
        <taxon>Bacteria</taxon>
        <taxon>Pseudomonadati</taxon>
        <taxon>Pseudomonadota</taxon>
        <taxon>Alphaproteobacteria</taxon>
        <taxon>Rhodospirillales</taxon>
        <taxon>Rhodospirillaceae</taxon>
        <taxon>Inquilinus</taxon>
    </lineage>
</organism>
<name>A0A952FKS3_9PROT</name>
<evidence type="ECO:0000313" key="2">
    <source>
        <dbReference type="Proteomes" id="UP000700706"/>
    </source>
</evidence>
<dbReference type="Pfam" id="PF06833">
    <property type="entry name" value="MdcE"/>
    <property type="match status" value="1"/>
</dbReference>
<dbReference type="InterPro" id="IPR029045">
    <property type="entry name" value="ClpP/crotonase-like_dom_sf"/>
</dbReference>
<proteinExistence type="predicted"/>
<gene>
    <name evidence="1" type="ORF">JF625_07530</name>
</gene>
<dbReference type="Gene3D" id="3.90.226.10">
    <property type="entry name" value="2-enoyl-CoA Hydratase, Chain A, domain 1"/>
    <property type="match status" value="1"/>
</dbReference>
<accession>A0A952FKS3</accession>
<reference evidence="1" key="1">
    <citation type="submission" date="2020-06" db="EMBL/GenBank/DDBJ databases">
        <title>Stable isotope informed genome-resolved metagenomics uncovers potential trophic interactions in rhizosphere soil.</title>
        <authorList>
            <person name="Starr E.P."/>
            <person name="Shi S."/>
            <person name="Blazewicz S.J."/>
            <person name="Koch B.J."/>
            <person name="Probst A.J."/>
            <person name="Hungate B.A."/>
            <person name="Pett-Ridge J."/>
            <person name="Firestone M.K."/>
            <person name="Banfield J.F."/>
        </authorList>
    </citation>
    <scope>NUCLEOTIDE SEQUENCE</scope>
    <source>
        <strain evidence="1">YM_69_17</strain>
    </source>
</reference>
<comment type="caution">
    <text evidence="1">The sequence shown here is derived from an EMBL/GenBank/DDBJ whole genome shotgun (WGS) entry which is preliminary data.</text>
</comment>
<sequence>MTVDEILAGLFPAGHDVVVRPDKLILGTGRRENGGTVEVIGIADGEPLGIDGVLPLAERVLRVIAAGGDTPILVMVDTRSQRMARRDEMLGLNEYLAHLAKCLLLASREGHRTVGLNHGKAAAGAFLATGLATAILVALPGAEPAVMDLPSMARVTKLPEDKLRALSQTTPVFAPGLASMTEVGAVAEIWDPRQPLVTQLEAALAASSGHDARDALGAKRGGRRLASGLARRVAEQVVESGHAAAP</sequence>
<evidence type="ECO:0000313" key="1">
    <source>
        <dbReference type="EMBL" id="MBW8724990.1"/>
    </source>
</evidence>
<dbReference type="Proteomes" id="UP000700706">
    <property type="component" value="Unassembled WGS sequence"/>
</dbReference>